<keyword evidence="1 4" id="KW-0732">Signal</keyword>
<dbReference type="Pfam" id="PF01347">
    <property type="entry name" value="Vitellogenin_N"/>
    <property type="match status" value="1"/>
</dbReference>
<dbReference type="GO" id="GO:0005319">
    <property type="term" value="F:lipid transporter activity"/>
    <property type="evidence" value="ECO:0007669"/>
    <property type="project" value="InterPro"/>
</dbReference>
<dbReference type="Pfam" id="PF09172">
    <property type="entry name" value="Vit_open_b-sht"/>
    <property type="match status" value="1"/>
</dbReference>
<dbReference type="PROSITE" id="PS51211">
    <property type="entry name" value="VITELLOGENIN"/>
    <property type="match status" value="1"/>
</dbReference>
<dbReference type="Gene3D" id="1.25.10.20">
    <property type="entry name" value="Vitellinogen, superhelical"/>
    <property type="match status" value="1"/>
</dbReference>
<keyword evidence="2" id="KW-0325">Glycoprotein</keyword>
<dbReference type="SMART" id="SM00638">
    <property type="entry name" value="LPD_N"/>
    <property type="match status" value="1"/>
</dbReference>
<feature type="signal peptide" evidence="4">
    <location>
        <begin position="1"/>
        <end position="22"/>
    </location>
</feature>
<reference evidence="7" key="1">
    <citation type="journal article" date="2014" name="Insect Biochem. Mol. Biol.">
        <title>An insight into the sialome of the frog biting fly, Corethrella appendiculata.</title>
        <authorList>
            <person name="Ribeiro J.M.C."/>
            <person name="Chagas A.C."/>
            <person name="Pham V.M."/>
            <person name="Lounibos L.P."/>
            <person name="Calvo E."/>
        </authorList>
    </citation>
    <scope>NUCLEOTIDE SEQUENCE</scope>
    <source>
        <tissue evidence="7">Salivary glands</tissue>
    </source>
</reference>
<dbReference type="PANTHER" id="PTHR23345">
    <property type="entry name" value="VITELLOGENIN-RELATED"/>
    <property type="match status" value="1"/>
</dbReference>
<dbReference type="SMART" id="SM01169">
    <property type="entry name" value="DUF1943"/>
    <property type="match status" value="1"/>
</dbReference>
<dbReference type="PANTHER" id="PTHR23345:SF36">
    <property type="entry name" value="APOLIPOPHORINS"/>
    <property type="match status" value="1"/>
</dbReference>
<dbReference type="InterPro" id="IPR015817">
    <property type="entry name" value="Vitellinogen_open_b-sht_sub1"/>
</dbReference>
<dbReference type="InterPro" id="IPR015819">
    <property type="entry name" value="Lipid_transp_b-sht_shell"/>
</dbReference>
<dbReference type="Pfam" id="PF00094">
    <property type="entry name" value="VWD"/>
    <property type="match status" value="1"/>
</dbReference>
<feature type="domain" description="Vitellogenin" evidence="5">
    <location>
        <begin position="40"/>
        <end position="641"/>
    </location>
</feature>
<evidence type="ECO:0000259" key="6">
    <source>
        <dbReference type="PROSITE" id="PS51233"/>
    </source>
</evidence>
<feature type="domain" description="VWFD" evidence="6">
    <location>
        <begin position="2772"/>
        <end position="2936"/>
    </location>
</feature>
<evidence type="ECO:0000256" key="4">
    <source>
        <dbReference type="SAM" id="SignalP"/>
    </source>
</evidence>
<evidence type="ECO:0000259" key="5">
    <source>
        <dbReference type="PROSITE" id="PS51211"/>
    </source>
</evidence>
<dbReference type="InterPro" id="IPR011030">
    <property type="entry name" value="Lipovitellin_superhlx_dom"/>
</dbReference>
<accession>W4VRP6</accession>
<feature type="chain" id="PRO_5004850787" evidence="4">
    <location>
        <begin position="23"/>
        <end position="3344"/>
    </location>
</feature>
<evidence type="ECO:0000256" key="1">
    <source>
        <dbReference type="ARBA" id="ARBA00022729"/>
    </source>
</evidence>
<organism evidence="7">
    <name type="scientific">Corethrella appendiculata</name>
    <dbReference type="NCBI Taxonomy" id="1370023"/>
    <lineage>
        <taxon>Eukaryota</taxon>
        <taxon>Metazoa</taxon>
        <taxon>Ecdysozoa</taxon>
        <taxon>Arthropoda</taxon>
        <taxon>Hexapoda</taxon>
        <taxon>Insecta</taxon>
        <taxon>Pterygota</taxon>
        <taxon>Neoptera</taxon>
        <taxon>Endopterygota</taxon>
        <taxon>Diptera</taxon>
        <taxon>Nematocera</taxon>
        <taxon>Culicoidea</taxon>
        <taxon>Chaoboridae</taxon>
        <taxon>Corethrella</taxon>
    </lineage>
</organism>
<dbReference type="SMART" id="SM00216">
    <property type="entry name" value="VWD"/>
    <property type="match status" value="1"/>
</dbReference>
<dbReference type="SUPFAM" id="SSF48431">
    <property type="entry name" value="Lipovitellin-phosvitin complex, superhelical domain"/>
    <property type="match status" value="1"/>
</dbReference>
<dbReference type="InterPro" id="IPR015816">
    <property type="entry name" value="Vitellinogen_b-sht_N"/>
</dbReference>
<evidence type="ECO:0000313" key="7">
    <source>
        <dbReference type="EMBL" id="JAB59291.1"/>
    </source>
</evidence>
<protein>
    <submittedName>
        <fullName evidence="7">Putative apolipophorin</fullName>
    </submittedName>
</protein>
<dbReference type="InterPro" id="IPR001747">
    <property type="entry name" value="Vitellogenin_N"/>
</dbReference>
<dbReference type="InterPro" id="IPR001846">
    <property type="entry name" value="VWF_type-D"/>
</dbReference>
<name>W4VRP6_9DIPT</name>
<evidence type="ECO:0000256" key="2">
    <source>
        <dbReference type="ARBA" id="ARBA00023180"/>
    </source>
</evidence>
<dbReference type="SUPFAM" id="SSF56968">
    <property type="entry name" value="Lipovitellin-phosvitin complex, beta-sheet shell regions"/>
    <property type="match status" value="2"/>
</dbReference>
<dbReference type="PROSITE" id="PS51233">
    <property type="entry name" value="VWFD"/>
    <property type="match status" value="1"/>
</dbReference>
<dbReference type="Gene3D" id="2.30.230.10">
    <property type="entry name" value="Lipovitellin, beta-sheet shell regions, chain A"/>
    <property type="match status" value="1"/>
</dbReference>
<evidence type="ECO:0000256" key="3">
    <source>
        <dbReference type="PROSITE-ProRule" id="PRU00557"/>
    </source>
</evidence>
<dbReference type="InterPro" id="IPR015255">
    <property type="entry name" value="Vitellinogen_open_b-sht"/>
</dbReference>
<dbReference type="InterPro" id="IPR050733">
    <property type="entry name" value="Vitellogenin/Apolipophorin"/>
</dbReference>
<dbReference type="Gene3D" id="2.20.50.20">
    <property type="entry name" value="Lipovitellin. Chain A, domain 3"/>
    <property type="match status" value="1"/>
</dbReference>
<proteinExistence type="evidence at transcript level"/>
<comment type="caution">
    <text evidence="3">Lacks conserved residue(s) required for the propagation of feature annotation.</text>
</comment>
<dbReference type="Gene3D" id="2.20.80.10">
    <property type="entry name" value="Lipovitellin-phosvitin complex, chain A, domain 4"/>
    <property type="match status" value="1"/>
</dbReference>
<sequence>MIRNNLLKGFVIFLILQQSVYAGKCKEGCPNPNKSTKYKFQPGFIYTYALDSNINVALAGADEQETTLKVQGSVQIYAGTDCKYLLKIDKLVVISPDGKKSPIGPEIGKPVQFTLSNDELAPEICAEVSDTDHSLNIKRGIISLLQSVDEHKSFETDVFGVCPTHITSHTSGEFVSVSKTRQLNSCGHRETFNDGFFSSIINEHSGIKSTPFLNGEYNSDMKIKNGILDSVVSIEEYSYLPFSTSDAGARAKVVTKFTLKDSKQGQEFKIAKGESKTILFEKTVGTTAGNAEDVKSVLKNLVEKYQNNVGAKAASDFTELIRLMRFTKSDELAKMYQQVNSGAIHNNKPFTRKVFFDALFRVGTGASVTVLANLLKSKELNAEEQKLLYLSFNLVKSMNKESLAAINKLIDGSSSNEAFLAVGTLVNKYCESHYCEGDVLKKVSEEFVKKLDDCKVTTKAKEDTVVAVLKGIKNSNHLAHAALNKVILCTSDKTTTRVRVAALQAYHAGACNKEIQSSALTLLKNIEEDSEIRIEAYLALAECPTATVANEIKVILDAEKSYQVGSFMQSHLASLRASTEPSKESARFYLKGIRSSNKFPTDFRRYSFNNEFSYAVNALGLGTSVDTSVIYSHKSFLPRSSKFNVTTELFGSSFNIFEFNARQENLDLFFEHYFGPKGIFQTNYFQTFITKAMEHYKTLSEKAKTRFRRGIKEDVEKFAKTVNLGNDVIQDLKLDLSLKFFGSELFFLSIGDTLPDTPEKFFDKFFDCLDKNLEKAKHFEHTFEHHALFMDSDFVYPTSVGLPLKLSTQGSGFTRLEVVSEVDIKELIKSPESAKFHLKLVPSANFILTGTLSVDAYTVATGLQVSGSVHTSTGSDINFSRTDDGNTVDVFVGSPLKKQEIFSFEHKIVFITRERGKENIEIPLKFSSPRKTFDECFDQLHEYIGVTFCTGFDIITPQSNQIAPFPLSGPNKFTVFLEIVPHYQFKSELNTKDPKHQSLLLTFDTPKADKARTTTLKLESFYDNDVYVRATLTSPRYNAFLETGLKNNKEEVALYAKANNNGDEYLAKLGFSKHGDDNHAEYKPIVLIDAPKIPNAKFNFKVDGSIIVDKIEGGNKYTLKDILVTPTNGSPLKIDGVITQEGKKIGTDLTLAKDGKEGTVKGSVELDVQFINLEYAIVTNFYEPANGKITYQMARTENSLKNHLIIVPGKDFTNTKNGFEFYQNVVFEIEDKKLKSLQFQNKYNCPKVEVKLDGDFNKQLFKLDVGFGYDKNKFATLVDAKYNLKVVGDYDVVVSGTLNKHNFKYIGKRTIDAGKSKLVNKFTTNSGTQIELNGLFGHRFTSQEADVNLEAVFIAVDKAEPYKLALVIQVDPKAANSNAKVTVGKTEYITYDAKVKRGATGDGTFKLIVKDILSGEGSYKSVSGKGDATALVTFNKLDRTLKVESKFYISSPTYDIETDFYYDFEKDNTRKVHFATKNQIQPSGFDSKNNLEVFSEKYEFNVLGNRDGSPTNGKLNWKFDLTLPTGRLLAGDFERNRETKGEKLTGNVVFKLTDQLPSKKARTFSVNGKLNEADVKSNFYDVEYTVKYKDLEDKTVDVESHIKHLPKDHFKTALVYVKVFGTLVQNPFNFNVDIDEYCSKHAIYHLTGNYGDDADVKLDGKFYVSEKSKPATHEFKGSLNLKQGTFKNLKIESSWSFLEPVAESDLYEMKYSGLVGIDEDVLSVSTTGKGNLNHGSGEFSLALPKRDPLNAKVSYAHSEKENEVTNTKGTFELNYGQNKNVKFDGVVDTKGGNEVSVHAKFNSDIQGAKNVDFTFKNAKTNENTYTTNSKLVSDDKSYGFNSVLVVSDTQPSIDITMQYPSKNVQMYGAYNRLGDRKFKCELKLLNFGDFDFDGKLETGYKSFDTFYIKSDIDSVKLKLDKVHFEINPKVGSHGKGIEFKATSNDKNVLSGYADYTVKEEKGTTILEGSGNVKIYNEQKTASFKFMRNKFEEAKHGETGVSYVLNGLIGPKNIVTEIKLTNKNFNVKYTVCEEKKQCINIDIKSVLKSSDIENFEHQLLISIDLRELGYSHEFGLKAETARQKYVIDHTVDVHLQSQDKPQYQYSVYLHPDKAGAVLTLPSRVVALEGVFVYPKQQIFGKYDTSVSLYLDKDKAPTNKATIGFTGETKQPTKNAVAVNGKLKFSHPAVKALAISGQGQLDGDKQSAEGTLTFDIFKAAAQKLLIKAKYVNNDHSGKGFNVTSEASISSKGLGIDLGFNGHSALSLETKRLSIASSLVLPVDDFKFGSYLYASPEEFEFLVKRFNDELVHTTGNFNLNKHSADFTTVFKFFGATPIEFKSQVQGFTLAKFSVKKDKLVNIDGGFELGKNAHLTAVSDGKELFKGTIALDQTHFLTSQYKVEEAEIKSFLKNVNTQTKEEYNKIRGEIENKFTKADEELKTVKAKVQNALPDFNDLKTDYTDQLKKLSEELMADKSIKEFVDFISTIYLNVVKTLEEFYKIYAENFKKVNEILQGAYEKINEYVKLKVLPAIKEAYSKVESTIYNIYEETLNLLSATLERVVKALKTFEGDFNKIAKTISDVFKKFAETLNKYFETLEKELADLYQLISDYITSLPGFEMAKEKYNEFFETHQIKEYFLGIFEEVITVVKELKPTPAVGEFLEEFKVYVETKVKQQPINDIEALKKLYVSFVSAVRSVVDLLRSQYGEHDTPTGIFSPLPFSMDSLKRIPYVTSIKFSPFNYLRNEKLFSLRDFFTLYRPYGWNVFALLPPFTLRGHVADGSHIFTFDHKHLTFPGSCAYILAQDFVNGNFSIVANLENGKLASVTLVDKEDTVELFKDGVVKLNGKATEFPVHNRNIHAWRRYYSASLLTRYGAELQCTLDLRVCHFTVSGYYLGKIRGLLGNGNHEPFDDFTLPQGKITDDYSVFGNAYKVQSSCADVAAHGHDAHAHANDYCTKFFTPASSLRYCFMFKDQTNYREACEHATHDAENKLDAACNIAFLYASACRLDKLPATLPAECAKCSKVDVGDAVSVKTPQKKADVVIVVDTAVDSILTDLAQPVITDLRKEFRQRDINDINIAVIGYNNDELYISRYTTNGKLDFTGKLTPSKSTGPKRWQPAKTGDEKIDEFFVKFHEICRKSREDLGFTTDAVAFRESVDYPFRSDAVKVILAIRSDNLEYSANPTKLFGGAIVNGIAKVKGIHVHVVTPVKDLTLSGNKDSKQVKSVVGFDNKSVLQLSDVKSKGEYGSTDLKSKLKYDSDMGVDFVEESGGYIFVLQNFNQLKSAKEKKPFISVLAGAIADQAARTETHSDCVCELKYGLFAEEHCEAKETKLLPPIPRKVGARG</sequence>
<dbReference type="EMBL" id="GANO01000580">
    <property type="protein sequence ID" value="JAB59291.1"/>
    <property type="molecule type" value="mRNA"/>
</dbReference>